<dbReference type="EMBL" id="JAGINW010000001">
    <property type="protein sequence ID" value="MBP2327764.1"/>
    <property type="molecule type" value="Genomic_DNA"/>
</dbReference>
<feature type="transmembrane region" description="Helical" evidence="1">
    <location>
        <begin position="212"/>
        <end position="230"/>
    </location>
</feature>
<feature type="transmembrane region" description="Helical" evidence="1">
    <location>
        <begin position="12"/>
        <end position="34"/>
    </location>
</feature>
<dbReference type="Proteomes" id="UP001519332">
    <property type="component" value="Unassembled WGS sequence"/>
</dbReference>
<evidence type="ECO:0000313" key="3">
    <source>
        <dbReference type="Proteomes" id="UP001519332"/>
    </source>
</evidence>
<feature type="transmembrane region" description="Helical" evidence="1">
    <location>
        <begin position="161"/>
        <end position="181"/>
    </location>
</feature>
<accession>A0ABS4TTP7</accession>
<name>A0ABS4TTP7_9PSEU</name>
<reference evidence="2 3" key="1">
    <citation type="submission" date="2021-03" db="EMBL/GenBank/DDBJ databases">
        <title>Sequencing the genomes of 1000 actinobacteria strains.</title>
        <authorList>
            <person name="Klenk H.-P."/>
        </authorList>
    </citation>
    <scope>NUCLEOTIDE SEQUENCE [LARGE SCALE GENOMIC DNA]</scope>
    <source>
        <strain evidence="2 3">DSM 46670</strain>
    </source>
</reference>
<keyword evidence="1" id="KW-0472">Membrane</keyword>
<feature type="transmembrane region" description="Helical" evidence="1">
    <location>
        <begin position="99"/>
        <end position="121"/>
    </location>
</feature>
<sequence length="442" mass="46718">MKRRILGIELRRSSGITAGVVVGLLGVAGLYTLALSDQTDLWSTQWTVLAVFERIMLILLWPVALGAGAWQARREQRSRMGELLGTTARPVWQRVLPASAAMAIGLVLGYGAILAAGAIRVAGGTSYFHFGWLVVAAVGALSLVAAGWLGMGIGRLWPSTYTAPALVVLGFVVLLVPVQLAKSGLPGPAALLAPLFSTTVDEFTRVADSVNLAQAVWFLVLAATGYLLSVAVRRRTLAVALVPAALGFVVAIPLLTAAPASGFEPDPAATAEVCTPDGRVCVAAAHKDALAVLEGPARQALKRLSQIPDAPTSLHEIAGDLDQWRTRVQPADVVWFHSDNLKPGGVWQGTPEELVVRMLAGAGTRPCSDDYRARAIAAAWLYGTLDTPGPQLQPEERVEREKLWTAVQALPKSTQVERIAALRTAARTCDGDLLTVLTGSAS</sequence>
<feature type="transmembrane region" description="Helical" evidence="1">
    <location>
        <begin position="237"/>
        <end position="255"/>
    </location>
</feature>
<keyword evidence="3" id="KW-1185">Reference proteome</keyword>
<evidence type="ECO:0000313" key="2">
    <source>
        <dbReference type="EMBL" id="MBP2327764.1"/>
    </source>
</evidence>
<feature type="transmembrane region" description="Helical" evidence="1">
    <location>
        <begin position="127"/>
        <end position="149"/>
    </location>
</feature>
<gene>
    <name evidence="2" type="ORF">JOF56_008149</name>
</gene>
<protein>
    <recommendedName>
        <fullName evidence="4">ABC-type transport system involved in multi-copper enzyme maturation, permease component</fullName>
    </recommendedName>
</protein>
<comment type="caution">
    <text evidence="2">The sequence shown here is derived from an EMBL/GenBank/DDBJ whole genome shotgun (WGS) entry which is preliminary data.</text>
</comment>
<proteinExistence type="predicted"/>
<evidence type="ECO:0008006" key="4">
    <source>
        <dbReference type="Google" id="ProtNLM"/>
    </source>
</evidence>
<evidence type="ECO:0000256" key="1">
    <source>
        <dbReference type="SAM" id="Phobius"/>
    </source>
</evidence>
<feature type="transmembrane region" description="Helical" evidence="1">
    <location>
        <begin position="46"/>
        <end position="70"/>
    </location>
</feature>
<keyword evidence="1" id="KW-1133">Transmembrane helix</keyword>
<dbReference type="RefSeq" id="WP_209644797.1">
    <property type="nucleotide sequence ID" value="NZ_JAGINW010000001.1"/>
</dbReference>
<organism evidence="2 3">
    <name type="scientific">Kibdelosporangium banguiense</name>
    <dbReference type="NCBI Taxonomy" id="1365924"/>
    <lineage>
        <taxon>Bacteria</taxon>
        <taxon>Bacillati</taxon>
        <taxon>Actinomycetota</taxon>
        <taxon>Actinomycetes</taxon>
        <taxon>Pseudonocardiales</taxon>
        <taxon>Pseudonocardiaceae</taxon>
        <taxon>Kibdelosporangium</taxon>
    </lineage>
</organism>
<keyword evidence="1" id="KW-0812">Transmembrane</keyword>